<dbReference type="STRING" id="1121321.SAMN04488530_10715"/>
<protein>
    <submittedName>
        <fullName evidence="6">Aldehyde dehydrogenase (Acceptor)</fullName>
    </submittedName>
</protein>
<reference evidence="7" key="1">
    <citation type="submission" date="2016-11" db="EMBL/GenBank/DDBJ databases">
        <authorList>
            <person name="Varghese N."/>
            <person name="Submissions S."/>
        </authorList>
    </citation>
    <scope>NUCLEOTIDE SEQUENCE [LARGE SCALE GENOMIC DNA]</scope>
    <source>
        <strain evidence="7">DSM 2635</strain>
    </source>
</reference>
<dbReference type="RefSeq" id="WP_073124751.1">
    <property type="nucleotide sequence ID" value="NZ_BAABCH010000024.1"/>
</dbReference>
<name>A0A1M5MG72_9FIRM</name>
<organism evidence="6 7">
    <name type="scientific">Asaccharospora irregularis DSM 2635</name>
    <dbReference type="NCBI Taxonomy" id="1121321"/>
    <lineage>
        <taxon>Bacteria</taxon>
        <taxon>Bacillati</taxon>
        <taxon>Bacillota</taxon>
        <taxon>Clostridia</taxon>
        <taxon>Peptostreptococcales</taxon>
        <taxon>Peptostreptococcaceae</taxon>
        <taxon>Asaccharospora</taxon>
    </lineage>
</organism>
<evidence type="ECO:0000256" key="1">
    <source>
        <dbReference type="ARBA" id="ARBA00009986"/>
    </source>
</evidence>
<feature type="active site" evidence="3">
    <location>
        <position position="250"/>
    </location>
</feature>
<comment type="similarity">
    <text evidence="1 4">Belongs to the aldehyde dehydrogenase family.</text>
</comment>
<evidence type="ECO:0000256" key="4">
    <source>
        <dbReference type="RuleBase" id="RU003345"/>
    </source>
</evidence>
<sequence length="495" mass="54823">MSTLKMYIDGEWILNINNRTRKIISPINQQEIALVTEGDRNYVDDAVKAAKRAISKGSEWRNITQQEKVYLLNKIADLIEERSELLAKTETINTGRLYKETISDDVMGAAYEFRNYAGILSEISGKTHNQSSELFSFSIREPIGVCGIIVPWNYPLMTASSYIAATLAAGNSIIVKPSSYTPLTTILLFEILEEVGLPRGVVNLVLGSGEEVGNTLATHEDLDMLIFTGSTETGIDILRNSRSIKKMELELGGKSPIIVFDDIDLDVVVDNIMFTAFLSQGQVCVAGSRLLVQDTIYKELIDKLVKKTKKIRLGDPMNKSSQMGPICTKSHMEKILAYVKSGLYDGARLACGGKRMTVEGLEDGFYIEPTIFVDCKQNMKIVKEEIFGPVLTVQSFNNESEAICMANDTKYGLTAQIYTDNIQRAIRVSDSIEAGMIWVNTYLESNGGCSVNPYKQSGIGTIGGLDGLIEFTKSKLIHIRTEPKKTNWFGDFTGN</sequence>
<proteinExistence type="inferred from homology"/>
<dbReference type="InterPro" id="IPR029510">
    <property type="entry name" value="Ald_DH_CS_GLU"/>
</dbReference>
<evidence type="ECO:0000313" key="7">
    <source>
        <dbReference type="Proteomes" id="UP000243255"/>
    </source>
</evidence>
<gene>
    <name evidence="6" type="ORF">SAMN04488530_10715</name>
</gene>
<dbReference type="PROSITE" id="PS00687">
    <property type="entry name" value="ALDEHYDE_DEHYDR_GLU"/>
    <property type="match status" value="1"/>
</dbReference>
<dbReference type="OrthoDB" id="9762913at2"/>
<dbReference type="Gene3D" id="3.40.309.10">
    <property type="entry name" value="Aldehyde Dehydrogenase, Chain A, domain 2"/>
    <property type="match status" value="1"/>
</dbReference>
<keyword evidence="2 4" id="KW-0560">Oxidoreductase</keyword>
<dbReference type="InterPro" id="IPR016160">
    <property type="entry name" value="Ald_DH_CS_CYS"/>
</dbReference>
<dbReference type="Gene3D" id="3.40.605.10">
    <property type="entry name" value="Aldehyde Dehydrogenase, Chain A, domain 1"/>
    <property type="match status" value="1"/>
</dbReference>
<dbReference type="GO" id="GO:0016620">
    <property type="term" value="F:oxidoreductase activity, acting on the aldehyde or oxo group of donors, NAD or NADP as acceptor"/>
    <property type="evidence" value="ECO:0007669"/>
    <property type="project" value="InterPro"/>
</dbReference>
<dbReference type="Proteomes" id="UP000243255">
    <property type="component" value="Unassembled WGS sequence"/>
</dbReference>
<dbReference type="PANTHER" id="PTHR11699">
    <property type="entry name" value="ALDEHYDE DEHYDROGENASE-RELATED"/>
    <property type="match status" value="1"/>
</dbReference>
<dbReference type="InterPro" id="IPR016163">
    <property type="entry name" value="Ald_DH_C"/>
</dbReference>
<evidence type="ECO:0000256" key="2">
    <source>
        <dbReference type="ARBA" id="ARBA00023002"/>
    </source>
</evidence>
<dbReference type="SUPFAM" id="SSF53720">
    <property type="entry name" value="ALDH-like"/>
    <property type="match status" value="1"/>
</dbReference>
<dbReference type="InterPro" id="IPR016162">
    <property type="entry name" value="Ald_DH_N"/>
</dbReference>
<dbReference type="InterPro" id="IPR016161">
    <property type="entry name" value="Ald_DH/histidinol_DH"/>
</dbReference>
<dbReference type="Pfam" id="PF00171">
    <property type="entry name" value="Aldedh"/>
    <property type="match status" value="1"/>
</dbReference>
<evidence type="ECO:0000256" key="3">
    <source>
        <dbReference type="PROSITE-ProRule" id="PRU10007"/>
    </source>
</evidence>
<keyword evidence="7" id="KW-1185">Reference proteome</keyword>
<evidence type="ECO:0000313" key="6">
    <source>
        <dbReference type="EMBL" id="SHG76414.1"/>
    </source>
</evidence>
<dbReference type="PROSITE" id="PS00070">
    <property type="entry name" value="ALDEHYDE_DEHYDR_CYS"/>
    <property type="match status" value="1"/>
</dbReference>
<evidence type="ECO:0000259" key="5">
    <source>
        <dbReference type="Pfam" id="PF00171"/>
    </source>
</evidence>
<accession>A0A1M5MG72</accession>
<dbReference type="FunFam" id="3.40.309.10:FF:000012">
    <property type="entry name" value="Betaine aldehyde dehydrogenase"/>
    <property type="match status" value="1"/>
</dbReference>
<dbReference type="InterPro" id="IPR015590">
    <property type="entry name" value="Aldehyde_DH_dom"/>
</dbReference>
<dbReference type="EMBL" id="FQWX01000007">
    <property type="protein sequence ID" value="SHG76414.1"/>
    <property type="molecule type" value="Genomic_DNA"/>
</dbReference>
<dbReference type="FunFam" id="3.40.605.10:FF:000001">
    <property type="entry name" value="Aldehyde dehydrogenase 1"/>
    <property type="match status" value="1"/>
</dbReference>
<dbReference type="AlphaFoldDB" id="A0A1M5MG72"/>
<feature type="domain" description="Aldehyde dehydrogenase" evidence="5">
    <location>
        <begin position="19"/>
        <end position="476"/>
    </location>
</feature>